<comment type="caution">
    <text evidence="5">The sequence shown here is derived from an EMBL/GenBank/DDBJ whole genome shotgun (WGS) entry which is preliminary data.</text>
</comment>
<feature type="domain" description="Periplasmic binding protein" evidence="4">
    <location>
        <begin position="31"/>
        <end position="292"/>
    </location>
</feature>
<dbReference type="PANTHER" id="PTHR46847">
    <property type="entry name" value="D-ALLOSE-BINDING PERIPLASMIC PROTEIN-RELATED"/>
    <property type="match status" value="1"/>
</dbReference>
<name>A0ABS5AAR1_9PSEU</name>
<evidence type="ECO:0000256" key="1">
    <source>
        <dbReference type="ARBA" id="ARBA00004196"/>
    </source>
</evidence>
<reference evidence="5 6" key="1">
    <citation type="submission" date="2021-03" db="EMBL/GenBank/DDBJ databases">
        <title>Sequencing the genomes of 1000 actinobacteria strains.</title>
        <authorList>
            <person name="Klenk H.-P."/>
        </authorList>
    </citation>
    <scope>NUCLEOTIDE SEQUENCE [LARGE SCALE GENOMIC DNA]</scope>
    <source>
        <strain evidence="5 6">DSM 44580</strain>
    </source>
</reference>
<dbReference type="Pfam" id="PF13407">
    <property type="entry name" value="Peripla_BP_4"/>
    <property type="match status" value="1"/>
</dbReference>
<evidence type="ECO:0000313" key="5">
    <source>
        <dbReference type="EMBL" id="MBP2473382.1"/>
    </source>
</evidence>
<evidence type="ECO:0000256" key="3">
    <source>
        <dbReference type="ARBA" id="ARBA00022729"/>
    </source>
</evidence>
<keyword evidence="6" id="KW-1185">Reference proteome</keyword>
<dbReference type="SUPFAM" id="SSF53822">
    <property type="entry name" value="Periplasmic binding protein-like I"/>
    <property type="match status" value="1"/>
</dbReference>
<evidence type="ECO:0000313" key="6">
    <source>
        <dbReference type="Proteomes" id="UP001519363"/>
    </source>
</evidence>
<protein>
    <submittedName>
        <fullName evidence="5">Ribose transport system substrate-binding protein</fullName>
    </submittedName>
</protein>
<evidence type="ECO:0000256" key="2">
    <source>
        <dbReference type="ARBA" id="ARBA00007639"/>
    </source>
</evidence>
<dbReference type="RefSeq" id="WP_209706773.1">
    <property type="nucleotide sequence ID" value="NZ_JAGIOO010000001.1"/>
</dbReference>
<organism evidence="5 6">
    <name type="scientific">Crossiella equi</name>
    <dbReference type="NCBI Taxonomy" id="130796"/>
    <lineage>
        <taxon>Bacteria</taxon>
        <taxon>Bacillati</taxon>
        <taxon>Actinomycetota</taxon>
        <taxon>Actinomycetes</taxon>
        <taxon>Pseudonocardiales</taxon>
        <taxon>Pseudonocardiaceae</taxon>
        <taxon>Crossiella</taxon>
    </lineage>
</organism>
<dbReference type="InterPro" id="IPR028082">
    <property type="entry name" value="Peripla_BP_I"/>
</dbReference>
<dbReference type="InterPro" id="IPR025997">
    <property type="entry name" value="SBP_2_dom"/>
</dbReference>
<evidence type="ECO:0000259" key="4">
    <source>
        <dbReference type="Pfam" id="PF13407"/>
    </source>
</evidence>
<accession>A0ABS5AAR1</accession>
<dbReference type="Gene3D" id="3.40.50.2300">
    <property type="match status" value="2"/>
</dbReference>
<comment type="subcellular location">
    <subcellularLocation>
        <location evidence="1">Cell envelope</location>
    </subcellularLocation>
</comment>
<dbReference type="EMBL" id="JAGIOO010000001">
    <property type="protein sequence ID" value="MBP2473382.1"/>
    <property type="molecule type" value="Genomic_DNA"/>
</dbReference>
<dbReference type="PANTHER" id="PTHR46847:SF1">
    <property type="entry name" value="D-ALLOSE-BINDING PERIPLASMIC PROTEIN-RELATED"/>
    <property type="match status" value="1"/>
</dbReference>
<comment type="similarity">
    <text evidence="2">Belongs to the bacterial solute-binding protein 2 family.</text>
</comment>
<dbReference type="CDD" id="cd19970">
    <property type="entry name" value="PBP1_ABC_sugar_binding-like"/>
    <property type="match status" value="1"/>
</dbReference>
<sequence length="310" mass="31665">MAAIALTTAACGQENAQSPTVPPPTGDIPVCLVMKSLANEFFKTMQKGAQDHVSAQGGVKLTASGIPNEIDVDGQVAEVEKCVTNKVSAIVLAPADSTALVASVKKAVDAGIKVVNIDVELDAGALRQAGIDVPFVGPDNREGARLAGVELAKHVGKGGKVAILEGSPGAANGERRVSGFRDAAQETGMTVTVSRTAHWETDEAHSVLGNLLTAHPDLKGVMAANDSMALGAVKAIEEAGLAAKVKVVSFDNIAAVKPLLQNGSVLATVEQFGPQQAARGIDLAVLMVKGEKATGWQKSPVELVTKASAG</sequence>
<dbReference type="Proteomes" id="UP001519363">
    <property type="component" value="Unassembled WGS sequence"/>
</dbReference>
<proteinExistence type="inferred from homology"/>
<gene>
    <name evidence="5" type="ORF">JOF53_002254</name>
</gene>
<keyword evidence="3" id="KW-0732">Signal</keyword>